<evidence type="ECO:0000313" key="2">
    <source>
        <dbReference type="EMBL" id="GHP02079.1"/>
    </source>
</evidence>
<accession>A0A830H9E1</accession>
<keyword evidence="3" id="KW-1185">Reference proteome</keyword>
<comment type="caution">
    <text evidence="2">The sequence shown here is derived from an EMBL/GenBank/DDBJ whole genome shotgun (WGS) entry which is preliminary data.</text>
</comment>
<proteinExistence type="predicted"/>
<gene>
    <name evidence="2" type="ORF">PPROV_000083500</name>
</gene>
<sequence length="146" mass="15747">MPSTRRDRALAQSQMWALLPSEKPTAAPEELAWPTAANKITTTFAQQAREFIVPAAQDQWDTLAEFIEDTDPIPMSTLQVPPSDKGTEALHTERVEEPMTQPVDARAKGKAAVSPDPNLAAAAAAAGVMIQQPARRTLSDEVGSRT</sequence>
<evidence type="ECO:0000256" key="1">
    <source>
        <dbReference type="SAM" id="MobiDB-lite"/>
    </source>
</evidence>
<dbReference type="EMBL" id="BNJQ01000002">
    <property type="protein sequence ID" value="GHP02079.1"/>
    <property type="molecule type" value="Genomic_DNA"/>
</dbReference>
<evidence type="ECO:0000313" key="3">
    <source>
        <dbReference type="Proteomes" id="UP000660262"/>
    </source>
</evidence>
<feature type="region of interest" description="Disordered" evidence="1">
    <location>
        <begin position="92"/>
        <end position="114"/>
    </location>
</feature>
<dbReference type="AlphaFoldDB" id="A0A830H9E1"/>
<dbReference type="Proteomes" id="UP000660262">
    <property type="component" value="Unassembled WGS sequence"/>
</dbReference>
<reference evidence="2" key="1">
    <citation type="submission" date="2020-10" db="EMBL/GenBank/DDBJ databases">
        <title>Unveiling of a novel bifunctional photoreceptor, Dualchrome1, isolated from a cosmopolitan green alga.</title>
        <authorList>
            <person name="Suzuki S."/>
            <person name="Kawachi M."/>
        </authorList>
    </citation>
    <scope>NUCLEOTIDE SEQUENCE</scope>
    <source>
        <strain evidence="2">NIES 2893</strain>
    </source>
</reference>
<protein>
    <submittedName>
        <fullName evidence="2">Uncharacterized protein</fullName>
    </submittedName>
</protein>
<name>A0A830H9E1_9CHLO</name>
<organism evidence="2 3">
    <name type="scientific">Pycnococcus provasolii</name>
    <dbReference type="NCBI Taxonomy" id="41880"/>
    <lineage>
        <taxon>Eukaryota</taxon>
        <taxon>Viridiplantae</taxon>
        <taxon>Chlorophyta</taxon>
        <taxon>Pseudoscourfieldiophyceae</taxon>
        <taxon>Pseudoscourfieldiales</taxon>
        <taxon>Pycnococcaceae</taxon>
        <taxon>Pycnococcus</taxon>
    </lineage>
</organism>